<dbReference type="GO" id="GO:0005085">
    <property type="term" value="F:guanyl-nucleotide exchange factor activity"/>
    <property type="evidence" value="ECO:0007669"/>
    <property type="project" value="UniProtKB-KW"/>
</dbReference>
<evidence type="ECO:0000259" key="6">
    <source>
        <dbReference type="PROSITE" id="PS50212"/>
    </source>
</evidence>
<dbReference type="Pfam" id="PF00617">
    <property type="entry name" value="RasGEF"/>
    <property type="match status" value="1"/>
</dbReference>
<dbReference type="SUPFAM" id="SSF51206">
    <property type="entry name" value="cAMP-binding domain-like"/>
    <property type="match status" value="1"/>
</dbReference>
<dbReference type="InterPro" id="IPR001895">
    <property type="entry name" value="RASGEF_cat_dom"/>
</dbReference>
<name>A0A3Q3QQC9_MONAL</name>
<dbReference type="CDD" id="cd00155">
    <property type="entry name" value="RasGEF"/>
    <property type="match status" value="1"/>
</dbReference>
<dbReference type="InterPro" id="IPR000591">
    <property type="entry name" value="DEP_dom"/>
</dbReference>
<dbReference type="Gene3D" id="1.10.840.10">
    <property type="entry name" value="Ras guanine-nucleotide exchange factors catalytic domain"/>
    <property type="match status" value="1"/>
</dbReference>
<keyword evidence="1 2" id="KW-0344">Guanine-nucleotide releasing factor</keyword>
<dbReference type="InterPro" id="IPR036964">
    <property type="entry name" value="RASGEF_cat_dom_sf"/>
</dbReference>
<dbReference type="PROSITE" id="PS50186">
    <property type="entry name" value="DEP"/>
    <property type="match status" value="1"/>
</dbReference>
<dbReference type="InterPro" id="IPR000595">
    <property type="entry name" value="cNMP-bd_dom"/>
</dbReference>
<dbReference type="SUPFAM" id="SSF48366">
    <property type="entry name" value="Ras GEF"/>
    <property type="match status" value="1"/>
</dbReference>
<dbReference type="CDD" id="cd04437">
    <property type="entry name" value="DEP_Epac"/>
    <property type="match status" value="1"/>
</dbReference>
<reference evidence="7" key="1">
    <citation type="submission" date="2025-08" db="UniProtKB">
        <authorList>
            <consortium name="Ensembl"/>
        </authorList>
    </citation>
    <scope>IDENTIFICATION</scope>
</reference>
<sequence>FLSDRIVKAARSVYSVMIERNPGLIRDRKYHLKQCCSGKELVDWLMKQNECLQSRSQAVGMWQVLVDEGILVHKHELNFHDKDTQFYRFQNSAFGLNHIANEKDSEDELQEGLSLLSQLGPDALLTMILRKVRKELAAVLVFESHAKAGTVFSQGDKGTSWYIIWKGSVNVITHGKGLVTTLHEGEDFGQLALLNDAPRAATIILREDNCHFLRVDKQDFIRILKDVEANTVRLEEHGKTVLVLEKSADSAYTVMSGTPEKILEHLLDTVKLDSNGNDAIPCMSDFLLTHKVFMPSSQLCAALQHYQAELSEGSDQEKAAYSLSTKQKVVKLIGQWVALYGLLLKEDPIALDFLENQQFDWFSNCEEPVGRLQPFRAQDKLYEIYSPDSKPLTLMLPVNSSVQDVMSAIVKTGRDHILVKINSAGRAQLKLDGTAVYTALGLNERLFICTSSQIEQLEQQGPEQGTADVLEQMGSKEIANELTNYDWELFTAMHEVELIYYIFGRHKFPGAITANLERFVRHFNEVQFWVVTELCLCEDLVKRAVLLKKFIKIAALKEQKNLNSFFAVIFGLSNSAAQRLYKTWERIPSKTKRIYCAYERLMDPSRNHRAYRLAVAKLSPPYIPFMPLLLKMTFIHEGNPSYLDKLVNFEKMRMIAKTVKMVRECRSQPYSSSPQRGLADRMFLEGPATRLSTRSPGSVQRYIQNLKVIDNQRKLTQLSRTIEQ</sequence>
<dbReference type="SMART" id="SM00049">
    <property type="entry name" value="DEP"/>
    <property type="match status" value="1"/>
</dbReference>
<dbReference type="Gene3D" id="1.20.870.10">
    <property type="entry name" value="Son of sevenless (SoS) protein Chain: S domain 1"/>
    <property type="match status" value="1"/>
</dbReference>
<accession>A0A3Q3QQC9</accession>
<dbReference type="GO" id="GO:0005886">
    <property type="term" value="C:plasma membrane"/>
    <property type="evidence" value="ECO:0007669"/>
    <property type="project" value="TreeGrafter"/>
</dbReference>
<evidence type="ECO:0000259" key="4">
    <source>
        <dbReference type="PROSITE" id="PS50042"/>
    </source>
</evidence>
<dbReference type="CDD" id="cd00038">
    <property type="entry name" value="CAP_ED"/>
    <property type="match status" value="1"/>
</dbReference>
<dbReference type="SUPFAM" id="SSF46785">
    <property type="entry name" value="Winged helix' DNA-binding domain"/>
    <property type="match status" value="1"/>
</dbReference>
<dbReference type="AlphaFoldDB" id="A0A3Q3QQC9"/>
<dbReference type="PRINTS" id="PR00103">
    <property type="entry name" value="CAMPKINASE"/>
</dbReference>
<evidence type="ECO:0000256" key="1">
    <source>
        <dbReference type="ARBA" id="ARBA00022658"/>
    </source>
</evidence>
<feature type="domain" description="Ras-GEF" evidence="3">
    <location>
        <begin position="474"/>
        <end position="698"/>
    </location>
</feature>
<dbReference type="Pfam" id="PF00610">
    <property type="entry name" value="DEP"/>
    <property type="match status" value="1"/>
</dbReference>
<dbReference type="SMART" id="SM00229">
    <property type="entry name" value="RasGEFN"/>
    <property type="match status" value="1"/>
</dbReference>
<dbReference type="Proteomes" id="UP000261600">
    <property type="component" value="Unplaced"/>
</dbReference>
<dbReference type="PROSITE" id="PS50009">
    <property type="entry name" value="RASGEF_CAT"/>
    <property type="match status" value="1"/>
</dbReference>
<dbReference type="InterPro" id="IPR008937">
    <property type="entry name" value="Ras-like_GEF"/>
</dbReference>
<dbReference type="InterPro" id="IPR018490">
    <property type="entry name" value="cNMP-bd_dom_sf"/>
</dbReference>
<evidence type="ECO:0000259" key="5">
    <source>
        <dbReference type="PROSITE" id="PS50186"/>
    </source>
</evidence>
<dbReference type="InterPro" id="IPR023578">
    <property type="entry name" value="Ras_GEF_dom_sf"/>
</dbReference>
<dbReference type="InterPro" id="IPR000651">
    <property type="entry name" value="Ras-like_Gua-exchang_fac_N"/>
</dbReference>
<dbReference type="InterPro" id="IPR036388">
    <property type="entry name" value="WH-like_DNA-bd_sf"/>
</dbReference>
<reference evidence="7" key="2">
    <citation type="submission" date="2025-09" db="UniProtKB">
        <authorList>
            <consortium name="Ensembl"/>
        </authorList>
    </citation>
    <scope>IDENTIFICATION</scope>
</reference>
<dbReference type="InterPro" id="IPR014710">
    <property type="entry name" value="RmlC-like_jellyroll"/>
</dbReference>
<protein>
    <recommendedName>
        <fullName evidence="9">Rap guanine nucleotide exchange factor (GEF) 3</fullName>
    </recommendedName>
</protein>
<evidence type="ECO:0008006" key="9">
    <source>
        <dbReference type="Google" id="ProtNLM"/>
    </source>
</evidence>
<dbReference type="Pfam" id="PF00027">
    <property type="entry name" value="cNMP_binding"/>
    <property type="match status" value="1"/>
</dbReference>
<dbReference type="PANTHER" id="PTHR23113">
    <property type="entry name" value="GUANINE NUCLEOTIDE EXCHANGE FACTOR"/>
    <property type="match status" value="1"/>
</dbReference>
<dbReference type="PROSITE" id="PS50042">
    <property type="entry name" value="CNMP_BINDING_3"/>
    <property type="match status" value="1"/>
</dbReference>
<dbReference type="SMART" id="SM00147">
    <property type="entry name" value="RasGEF"/>
    <property type="match status" value="1"/>
</dbReference>
<evidence type="ECO:0000259" key="3">
    <source>
        <dbReference type="PROSITE" id="PS50009"/>
    </source>
</evidence>
<dbReference type="PANTHER" id="PTHR23113:SF24">
    <property type="entry name" value="RAP GUANINE NUCLEOTIDE EXCHANGE FACTOR 3"/>
    <property type="match status" value="1"/>
</dbReference>
<dbReference type="Gene3D" id="3.10.20.90">
    <property type="entry name" value="Phosphatidylinositol 3-kinase Catalytic Subunit, Chain A, domain 1"/>
    <property type="match status" value="1"/>
</dbReference>
<evidence type="ECO:0000313" key="7">
    <source>
        <dbReference type="Ensembl" id="ENSMALP00000017611.1"/>
    </source>
</evidence>
<dbReference type="Pfam" id="PF00618">
    <property type="entry name" value="RasGEF_N"/>
    <property type="match status" value="1"/>
</dbReference>
<keyword evidence="8" id="KW-1185">Reference proteome</keyword>
<feature type="domain" description="Cyclic nucleotide-binding" evidence="4">
    <location>
        <begin position="124"/>
        <end position="224"/>
    </location>
</feature>
<feature type="domain" description="N-terminal Ras-GEF" evidence="6">
    <location>
        <begin position="250"/>
        <end position="389"/>
    </location>
</feature>
<dbReference type="PROSITE" id="PS50212">
    <property type="entry name" value="RASGEF_NTER"/>
    <property type="match status" value="1"/>
</dbReference>
<proteinExistence type="predicted"/>
<dbReference type="Ensembl" id="ENSMALT00000017957.1">
    <property type="protein sequence ID" value="ENSMALP00000017611.1"/>
    <property type="gene ID" value="ENSMALG00000012105.1"/>
</dbReference>
<dbReference type="Gene3D" id="1.10.10.10">
    <property type="entry name" value="Winged helix-like DNA-binding domain superfamily/Winged helix DNA-binding domain"/>
    <property type="match status" value="1"/>
</dbReference>
<dbReference type="CDD" id="cd06224">
    <property type="entry name" value="REM"/>
    <property type="match status" value="1"/>
</dbReference>
<dbReference type="Gene3D" id="2.60.120.10">
    <property type="entry name" value="Jelly Rolls"/>
    <property type="match status" value="1"/>
</dbReference>
<feature type="domain" description="DEP" evidence="5">
    <location>
        <begin position="32"/>
        <end position="91"/>
    </location>
</feature>
<organism evidence="7 8">
    <name type="scientific">Monopterus albus</name>
    <name type="common">Swamp eel</name>
    <dbReference type="NCBI Taxonomy" id="43700"/>
    <lineage>
        <taxon>Eukaryota</taxon>
        <taxon>Metazoa</taxon>
        <taxon>Chordata</taxon>
        <taxon>Craniata</taxon>
        <taxon>Vertebrata</taxon>
        <taxon>Euteleostomi</taxon>
        <taxon>Actinopterygii</taxon>
        <taxon>Neopterygii</taxon>
        <taxon>Teleostei</taxon>
        <taxon>Neoteleostei</taxon>
        <taxon>Acanthomorphata</taxon>
        <taxon>Anabantaria</taxon>
        <taxon>Synbranchiformes</taxon>
        <taxon>Synbranchidae</taxon>
        <taxon>Monopterus</taxon>
    </lineage>
</organism>
<dbReference type="GO" id="GO:0007265">
    <property type="term" value="P:Ras protein signal transduction"/>
    <property type="evidence" value="ECO:0007669"/>
    <property type="project" value="TreeGrafter"/>
</dbReference>
<dbReference type="InterPro" id="IPR036390">
    <property type="entry name" value="WH_DNA-bd_sf"/>
</dbReference>
<dbReference type="SMART" id="SM00100">
    <property type="entry name" value="cNMP"/>
    <property type="match status" value="1"/>
</dbReference>
<evidence type="ECO:0000313" key="8">
    <source>
        <dbReference type="Proteomes" id="UP000261600"/>
    </source>
</evidence>
<evidence type="ECO:0000256" key="2">
    <source>
        <dbReference type="PROSITE-ProRule" id="PRU00168"/>
    </source>
</evidence>